<dbReference type="PANTHER" id="PTHR35517:SF1">
    <property type="entry name" value="PROTEIN ARGININE N-METHYLTRANSFERASE SFM1"/>
    <property type="match status" value="1"/>
</dbReference>
<dbReference type="OMA" id="LEYIHIC"/>
<dbReference type="RefSeq" id="XP_501062.1">
    <property type="nucleotide sequence ID" value="XM_501062.1"/>
</dbReference>
<dbReference type="CDD" id="cd18090">
    <property type="entry name" value="Arginine_MT_Sfm1"/>
    <property type="match status" value="1"/>
</dbReference>
<evidence type="ECO:0000313" key="2">
    <source>
        <dbReference type="EMBL" id="RDW24732.1"/>
    </source>
</evidence>
<organism evidence="1 3">
    <name type="scientific">Yarrowia lipolytica</name>
    <name type="common">Candida lipolytica</name>
    <dbReference type="NCBI Taxonomy" id="4952"/>
    <lineage>
        <taxon>Eukaryota</taxon>
        <taxon>Fungi</taxon>
        <taxon>Dikarya</taxon>
        <taxon>Ascomycota</taxon>
        <taxon>Saccharomycotina</taxon>
        <taxon>Dipodascomycetes</taxon>
        <taxon>Dipodascales</taxon>
        <taxon>Dipodascales incertae sedis</taxon>
        <taxon>Yarrowia</taxon>
    </lineage>
</organism>
<evidence type="ECO:0000313" key="1">
    <source>
        <dbReference type="EMBL" id="AOW01894.1"/>
    </source>
</evidence>
<dbReference type="PANTHER" id="PTHR35517">
    <property type="entry name" value="PROTEIN ARGININE N-METHYLTRANSFERASE SFM1"/>
    <property type="match status" value="1"/>
</dbReference>
<dbReference type="EMBL" id="CP017554">
    <property type="protein sequence ID" value="AOW01894.1"/>
    <property type="molecule type" value="Genomic_DNA"/>
</dbReference>
<keyword evidence="2" id="KW-0489">Methyltransferase</keyword>
<dbReference type="KEGG" id="yli:2907241"/>
<dbReference type="VEuPathDB" id="FungiDB:YALI0_B18546g"/>
<dbReference type="eggNOG" id="ENOG502RXXJ">
    <property type="taxonomic scope" value="Eukaryota"/>
</dbReference>
<dbReference type="GeneID" id="2907241"/>
<dbReference type="GO" id="GO:0035241">
    <property type="term" value="F:protein-arginine omega-N monomethyltransferase activity"/>
    <property type="evidence" value="ECO:0007669"/>
    <property type="project" value="TreeGrafter"/>
</dbReference>
<dbReference type="Proteomes" id="UP000256601">
    <property type="component" value="Unassembled WGS sequence"/>
</dbReference>
<dbReference type="OrthoDB" id="373498at2759"/>
<keyword evidence="2" id="KW-0808">Transferase</keyword>
<sequence length="204" mass="23148">MSTFVIEHMEEGFSDWVKLEYAAIASDVGSDKFYLSSLPKGTELPEILIKAEVQGTETEITKFETVIPSFDKSRVCLLDPSAEETLSPEDGDKFDIFLFGGILGDHPPRDRTGELRKYGFAGRNLDKFQMTTDTAVRVTKKVVDDKIPIDKIPYVDYPELKFSKYESTEMPFRYVTDAEGKPIMPKGMFELIKMDSEKSLDDML</sequence>
<dbReference type="Proteomes" id="UP000182444">
    <property type="component" value="Chromosome 1B"/>
</dbReference>
<reference evidence="1 3" key="1">
    <citation type="journal article" date="2016" name="PLoS ONE">
        <title>Sequence Assembly of Yarrowia lipolytica Strain W29/CLIB89 Shows Transposable Element Diversity.</title>
        <authorList>
            <person name="Magnan C."/>
            <person name="Yu J."/>
            <person name="Chang I."/>
            <person name="Jahn E."/>
            <person name="Kanomata Y."/>
            <person name="Wu J."/>
            <person name="Zeller M."/>
            <person name="Oakes M."/>
            <person name="Baldi P."/>
            <person name="Sandmeyer S."/>
        </authorList>
    </citation>
    <scope>NUCLEOTIDE SEQUENCE [LARGE SCALE GENOMIC DNA]</scope>
    <source>
        <strain evidence="1">CLIB89</strain>
        <strain evidence="3">CLIB89(W29)</strain>
    </source>
</reference>
<dbReference type="GO" id="GO:0032259">
    <property type="term" value="P:methylation"/>
    <property type="evidence" value="ECO:0007669"/>
    <property type="project" value="UniProtKB-KW"/>
</dbReference>
<gene>
    <name evidence="2" type="ORF">B0I71DRAFT_133791</name>
    <name evidence="1" type="ORF">YALI1_B24051g</name>
</gene>
<reference evidence="2 4" key="2">
    <citation type="submission" date="2018-07" db="EMBL/GenBank/DDBJ databases">
        <title>Draft Genome Assemblies for Five Robust Yarrowia lipolytica Strains Exhibiting High Lipid Production and Pentose Sugar Utilization and Sugar Alcohol Secretion from Undetoxified Lignocellulosic Biomass Hydrolysates.</title>
        <authorList>
            <consortium name="DOE Joint Genome Institute"/>
            <person name="Walker C."/>
            <person name="Ryu S."/>
            <person name="Na H."/>
            <person name="Zane M."/>
            <person name="LaButti K."/>
            <person name="Lipzen A."/>
            <person name="Haridas S."/>
            <person name="Barry K."/>
            <person name="Grigoriev I.V."/>
            <person name="Quarterman J."/>
            <person name="Slininger P."/>
            <person name="Dien B."/>
            <person name="Trinh C.T."/>
        </authorList>
    </citation>
    <scope>NUCLEOTIDE SEQUENCE [LARGE SCALE GENOMIC DNA]</scope>
    <source>
        <strain evidence="2 4">YB392</strain>
    </source>
</reference>
<dbReference type="VEuPathDB" id="FungiDB:YALI1_B24051g"/>
<evidence type="ECO:0000313" key="4">
    <source>
        <dbReference type="Proteomes" id="UP000256601"/>
    </source>
</evidence>
<dbReference type="EMBL" id="KZ859023">
    <property type="protein sequence ID" value="RDW24732.1"/>
    <property type="molecule type" value="Genomic_DNA"/>
</dbReference>
<name>A0A1H6PS11_YARLL</name>
<proteinExistence type="predicted"/>
<dbReference type="Pfam" id="PF04252">
    <property type="entry name" value="SFM1-like"/>
    <property type="match status" value="1"/>
</dbReference>
<dbReference type="AlphaFoldDB" id="A0A1H6PS11"/>
<evidence type="ECO:0000313" key="3">
    <source>
        <dbReference type="Proteomes" id="UP000182444"/>
    </source>
</evidence>
<dbReference type="InterPro" id="IPR007364">
    <property type="entry name" value="SFM1-like"/>
</dbReference>
<protein>
    <submittedName>
        <fullName evidence="2">SAM-dependent RNA methyltransferase</fullName>
    </submittedName>
</protein>
<accession>A0A1H6PS11</accession>